<dbReference type="SUPFAM" id="SSF51556">
    <property type="entry name" value="Metallo-dependent hydrolases"/>
    <property type="match status" value="1"/>
</dbReference>
<keyword evidence="4 8" id="KW-0479">Metal-binding</keyword>
<evidence type="ECO:0000256" key="5">
    <source>
        <dbReference type="ARBA" id="ARBA00022801"/>
    </source>
</evidence>
<dbReference type="GO" id="GO:0006147">
    <property type="term" value="P:guanine catabolic process"/>
    <property type="evidence" value="ECO:0007669"/>
    <property type="project" value="UniProtKB-UniRule"/>
</dbReference>
<comment type="caution">
    <text evidence="10">The sequence shown here is derived from an EMBL/GenBank/DDBJ whole genome shotgun (WGS) entry which is preliminary data.</text>
</comment>
<dbReference type="Gene3D" id="2.30.40.10">
    <property type="entry name" value="Urease, subunit C, domain 1"/>
    <property type="match status" value="1"/>
</dbReference>
<dbReference type="NCBIfam" id="NF006679">
    <property type="entry name" value="PRK09228.1"/>
    <property type="match status" value="1"/>
</dbReference>
<comment type="pathway">
    <text evidence="1 8">Purine metabolism; guanine degradation; xanthine from guanine: step 1/1.</text>
</comment>
<dbReference type="InterPro" id="IPR051607">
    <property type="entry name" value="Metallo-dep_hydrolases"/>
</dbReference>
<comment type="function">
    <text evidence="8">Catalyzes the hydrolytic deamination of guanine, producing xanthine and ammonia.</text>
</comment>
<name>A0A7X7LVR9_9RHOO</name>
<evidence type="ECO:0000313" key="11">
    <source>
        <dbReference type="Proteomes" id="UP000536534"/>
    </source>
</evidence>
<dbReference type="EC" id="3.5.4.3" evidence="3 7"/>
<comment type="cofactor">
    <cofactor evidence="8">
        <name>Zn(2+)</name>
        <dbReference type="ChEBI" id="CHEBI:29105"/>
    </cofactor>
    <text evidence="8">Binds 1 zinc ion per subunit.</text>
</comment>
<evidence type="ECO:0000259" key="9">
    <source>
        <dbReference type="Pfam" id="PF01979"/>
    </source>
</evidence>
<dbReference type="GO" id="GO:0008892">
    <property type="term" value="F:guanine deaminase activity"/>
    <property type="evidence" value="ECO:0007669"/>
    <property type="project" value="UniProtKB-UniRule"/>
</dbReference>
<dbReference type="PANTHER" id="PTHR11271">
    <property type="entry name" value="GUANINE DEAMINASE"/>
    <property type="match status" value="1"/>
</dbReference>
<dbReference type="InterPro" id="IPR014311">
    <property type="entry name" value="Guanine_deaminase"/>
</dbReference>
<feature type="domain" description="Amidohydrolase-related" evidence="9">
    <location>
        <begin position="72"/>
        <end position="431"/>
    </location>
</feature>
<dbReference type="FunFam" id="3.20.20.140:FF:000022">
    <property type="entry name" value="Guanine deaminase"/>
    <property type="match status" value="1"/>
</dbReference>
<evidence type="ECO:0000256" key="4">
    <source>
        <dbReference type="ARBA" id="ARBA00022723"/>
    </source>
</evidence>
<evidence type="ECO:0000256" key="6">
    <source>
        <dbReference type="ARBA" id="ARBA00022833"/>
    </source>
</evidence>
<protein>
    <recommendedName>
        <fullName evidence="3 7">Guanine deaminase</fullName>
        <shortName evidence="8">Guanase</shortName>
        <ecNumber evidence="3 7">3.5.4.3</ecNumber>
    </recommendedName>
    <alternativeName>
        <fullName evidence="8">Guanine aminohydrolase</fullName>
    </alternativeName>
</protein>
<sequence length="439" mass="47558">MPTPAPRLQAFRAGILHFVDDPAQAGDAAVVAHEDGLLVLADGKVRAFGEAAELLPGLPPEVELTDYRGRLLMPGFIDCHAHYPQTDVIASPGEQLLRWLERYVFPCEARFADATVARETAGFFCDELLRNGTTSAQCFATVHPQAVDALFAAAEARGMRMTTGLVLMDRNAPAALSVDAELAHAQGEELIARWHGRGRARYAVTPRFAATSSARQLELAGRQFAAHPGVHLQSHLAENRGEVAWVAELFPAARSYLDVFDRYGLLGERAIYAHCIHIDDTDRRRLAESGSAIAFCPTSNLFLGSGLFDIDAARAQGVGVGLATDVGAGTSFSMLRTMSEAYKVGQLRGRALSPWSAFYHATLGAARALRTEDTVGSFAPGCEGDFVVLDLQATPLLARRVERARDLEERLFALMTLGDDRAVNATWVMGECRHRRGAA</sequence>
<gene>
    <name evidence="10" type="primary">guaD</name>
    <name evidence="10" type="ORF">GX576_07800</name>
</gene>
<dbReference type="PANTHER" id="PTHR11271:SF6">
    <property type="entry name" value="GUANINE DEAMINASE"/>
    <property type="match status" value="1"/>
</dbReference>
<evidence type="ECO:0000256" key="2">
    <source>
        <dbReference type="ARBA" id="ARBA00006745"/>
    </source>
</evidence>
<reference evidence="10 11" key="1">
    <citation type="journal article" date="2020" name="Biotechnol. Biofuels">
        <title>New insights from the biogas microbiome by comprehensive genome-resolved metagenomics of nearly 1600 species originating from multiple anaerobic digesters.</title>
        <authorList>
            <person name="Campanaro S."/>
            <person name="Treu L."/>
            <person name="Rodriguez-R L.M."/>
            <person name="Kovalovszki A."/>
            <person name="Ziels R.M."/>
            <person name="Maus I."/>
            <person name="Zhu X."/>
            <person name="Kougias P.G."/>
            <person name="Basile A."/>
            <person name="Luo G."/>
            <person name="Schluter A."/>
            <person name="Konstantinidis K.T."/>
            <person name="Angelidaki I."/>
        </authorList>
    </citation>
    <scope>NUCLEOTIDE SEQUENCE [LARGE SCALE GENOMIC DNA]</scope>
    <source>
        <strain evidence="10">AS06rmzACSIP_256</strain>
    </source>
</reference>
<dbReference type="InterPro" id="IPR011059">
    <property type="entry name" value="Metal-dep_hydrolase_composite"/>
</dbReference>
<evidence type="ECO:0000256" key="7">
    <source>
        <dbReference type="NCBIfam" id="TIGR02967"/>
    </source>
</evidence>
<evidence type="ECO:0000256" key="8">
    <source>
        <dbReference type="RuleBase" id="RU366009"/>
    </source>
</evidence>
<dbReference type="Pfam" id="PF01979">
    <property type="entry name" value="Amidohydro_1"/>
    <property type="match status" value="1"/>
</dbReference>
<keyword evidence="6 8" id="KW-0862">Zinc</keyword>
<evidence type="ECO:0000256" key="1">
    <source>
        <dbReference type="ARBA" id="ARBA00004984"/>
    </source>
</evidence>
<dbReference type="InterPro" id="IPR032466">
    <property type="entry name" value="Metal_Hydrolase"/>
</dbReference>
<dbReference type="UniPathway" id="UPA00603">
    <property type="reaction ID" value="UER00660"/>
</dbReference>
<dbReference type="NCBIfam" id="TIGR02967">
    <property type="entry name" value="guan_deamin"/>
    <property type="match status" value="1"/>
</dbReference>
<dbReference type="CDD" id="cd01303">
    <property type="entry name" value="GDEase"/>
    <property type="match status" value="1"/>
</dbReference>
<accession>A0A7X7LVR9</accession>
<dbReference type="GO" id="GO:0005829">
    <property type="term" value="C:cytosol"/>
    <property type="evidence" value="ECO:0007669"/>
    <property type="project" value="TreeGrafter"/>
</dbReference>
<dbReference type="InterPro" id="IPR006680">
    <property type="entry name" value="Amidohydro-rel"/>
</dbReference>
<comment type="similarity">
    <text evidence="2 8">Belongs to the metallo-dependent hydrolases superfamily. ATZ/TRZ family.</text>
</comment>
<dbReference type="Proteomes" id="UP000536534">
    <property type="component" value="Unassembled WGS sequence"/>
</dbReference>
<evidence type="ECO:0000256" key="3">
    <source>
        <dbReference type="ARBA" id="ARBA00012781"/>
    </source>
</evidence>
<comment type="catalytic activity">
    <reaction evidence="8">
        <text>guanine + H2O + H(+) = xanthine + NH4(+)</text>
        <dbReference type="Rhea" id="RHEA:14665"/>
        <dbReference type="ChEBI" id="CHEBI:15377"/>
        <dbReference type="ChEBI" id="CHEBI:15378"/>
        <dbReference type="ChEBI" id="CHEBI:16235"/>
        <dbReference type="ChEBI" id="CHEBI:17712"/>
        <dbReference type="ChEBI" id="CHEBI:28938"/>
        <dbReference type="EC" id="3.5.4.3"/>
    </reaction>
</comment>
<dbReference type="GO" id="GO:0008270">
    <property type="term" value="F:zinc ion binding"/>
    <property type="evidence" value="ECO:0007669"/>
    <property type="project" value="UniProtKB-UniRule"/>
</dbReference>
<dbReference type="Gene3D" id="3.20.20.140">
    <property type="entry name" value="Metal-dependent hydrolases"/>
    <property type="match status" value="1"/>
</dbReference>
<dbReference type="AlphaFoldDB" id="A0A7X7LVR9"/>
<dbReference type="EMBL" id="JAAYYV010000206">
    <property type="protein sequence ID" value="NLF54286.1"/>
    <property type="molecule type" value="Genomic_DNA"/>
</dbReference>
<dbReference type="SUPFAM" id="SSF51338">
    <property type="entry name" value="Composite domain of metallo-dependent hydrolases"/>
    <property type="match status" value="1"/>
</dbReference>
<proteinExistence type="inferred from homology"/>
<organism evidence="10 11">
    <name type="scientific">Thauera phenolivorans</name>
    <dbReference type="NCBI Taxonomy" id="1792543"/>
    <lineage>
        <taxon>Bacteria</taxon>
        <taxon>Pseudomonadati</taxon>
        <taxon>Pseudomonadota</taxon>
        <taxon>Betaproteobacteria</taxon>
        <taxon>Rhodocyclales</taxon>
        <taxon>Zoogloeaceae</taxon>
        <taxon>Thauera</taxon>
    </lineage>
</organism>
<evidence type="ECO:0000313" key="10">
    <source>
        <dbReference type="EMBL" id="NLF54286.1"/>
    </source>
</evidence>
<keyword evidence="5 8" id="KW-0378">Hydrolase</keyword>